<name>A0ABP0WRQ1_9BRYO</name>
<reference evidence="1 2" key="1">
    <citation type="submission" date="2024-02" db="EMBL/GenBank/DDBJ databases">
        <authorList>
            <consortium name="ELIXIR-Norway"/>
            <consortium name="Elixir Norway"/>
        </authorList>
    </citation>
    <scope>NUCLEOTIDE SEQUENCE [LARGE SCALE GENOMIC DNA]</scope>
</reference>
<dbReference type="InterPro" id="IPR011990">
    <property type="entry name" value="TPR-like_helical_dom_sf"/>
</dbReference>
<sequence>MALRELTPAKCRLLRLRSSYWCHRLLSSLRDLPIGTAADPFMGQKRIVEKRWMEFFSDPSQWWDHRTAKVTASYPDFTHKKTQAALWLDGRLKPPWVEARLVAMAPRTGQKALELYQQMQHEGVKPGPLTFVGLLNACAALSVLEDGKRVHEQTIQSGSGHSS</sequence>
<accession>A0ABP0WRQ1</accession>
<protein>
    <submittedName>
        <fullName evidence="1">Uncharacterized protein</fullName>
    </submittedName>
</protein>
<dbReference type="Proteomes" id="UP001497444">
    <property type="component" value="Chromosome 2"/>
</dbReference>
<evidence type="ECO:0000313" key="2">
    <source>
        <dbReference type="Proteomes" id="UP001497444"/>
    </source>
</evidence>
<organism evidence="1 2">
    <name type="scientific">Sphagnum jensenii</name>
    <dbReference type="NCBI Taxonomy" id="128206"/>
    <lineage>
        <taxon>Eukaryota</taxon>
        <taxon>Viridiplantae</taxon>
        <taxon>Streptophyta</taxon>
        <taxon>Embryophyta</taxon>
        <taxon>Bryophyta</taxon>
        <taxon>Sphagnophytina</taxon>
        <taxon>Sphagnopsida</taxon>
        <taxon>Sphagnales</taxon>
        <taxon>Sphagnaceae</taxon>
        <taxon>Sphagnum</taxon>
    </lineage>
</organism>
<evidence type="ECO:0000313" key="1">
    <source>
        <dbReference type="EMBL" id="CAK9269541.1"/>
    </source>
</evidence>
<gene>
    <name evidence="1" type="ORF">CSSPJE1EN1_LOCUS15019</name>
</gene>
<proteinExistence type="predicted"/>
<dbReference type="Gene3D" id="1.25.40.10">
    <property type="entry name" value="Tetratricopeptide repeat domain"/>
    <property type="match status" value="1"/>
</dbReference>
<dbReference type="EMBL" id="OZ020097">
    <property type="protein sequence ID" value="CAK9269541.1"/>
    <property type="molecule type" value="Genomic_DNA"/>
</dbReference>
<keyword evidence="2" id="KW-1185">Reference proteome</keyword>